<reference evidence="1" key="1">
    <citation type="journal article" date="2012" name="Nature">
        <title>The tomato genome sequence provides insights into fleshy fruit evolution.</title>
        <authorList>
            <consortium name="Tomato Genome Consortium"/>
        </authorList>
    </citation>
    <scope>NUCLEOTIDE SEQUENCE [LARGE SCALE GENOMIC DNA]</scope>
    <source>
        <strain evidence="1">cv. Heinz 1706</strain>
    </source>
</reference>
<organism evidence="1">
    <name type="scientific">Solanum lycopersicum</name>
    <name type="common">Tomato</name>
    <name type="synonym">Lycopersicon esculentum</name>
    <dbReference type="NCBI Taxonomy" id="4081"/>
    <lineage>
        <taxon>Eukaryota</taxon>
        <taxon>Viridiplantae</taxon>
        <taxon>Streptophyta</taxon>
        <taxon>Embryophyta</taxon>
        <taxon>Tracheophyta</taxon>
        <taxon>Spermatophyta</taxon>
        <taxon>Magnoliopsida</taxon>
        <taxon>eudicotyledons</taxon>
        <taxon>Gunneridae</taxon>
        <taxon>Pentapetalae</taxon>
        <taxon>asterids</taxon>
        <taxon>lamiids</taxon>
        <taxon>Solanales</taxon>
        <taxon>Solanaceae</taxon>
        <taxon>Solanoideae</taxon>
        <taxon>Solaneae</taxon>
        <taxon>Solanum</taxon>
        <taxon>Solanum subgen. Lycopersicon</taxon>
    </lineage>
</organism>
<evidence type="ECO:0000313" key="1">
    <source>
        <dbReference type="EnsemblPlants" id="Solyc09g008290.3.1"/>
    </source>
</evidence>
<dbReference type="STRING" id="4081.A0A3Q7HYH6"/>
<reference evidence="1" key="2">
    <citation type="submission" date="2019-01" db="UniProtKB">
        <authorList>
            <consortium name="EnsemblPlants"/>
        </authorList>
    </citation>
    <scope>IDENTIFICATION</scope>
    <source>
        <strain evidence="1">cv. Heinz 1706</strain>
    </source>
</reference>
<dbReference type="EnsemblPlants" id="Solyc09g008290.3.1">
    <property type="protein sequence ID" value="Solyc09g008290.3.1"/>
    <property type="gene ID" value="Solyc09g008290.3"/>
</dbReference>
<evidence type="ECO:0000313" key="2">
    <source>
        <dbReference type="Proteomes" id="UP000004994"/>
    </source>
</evidence>
<proteinExistence type="predicted"/>
<sequence>MMIFLPVRPASPCGPPMTKRPDGLRWKMVFSSSNLGLAIGPEPWAGFVLPHFSKLGTKLGGQNMGEGHELRSFICGIPKHMTLVTSSNFFWFLGKMTVNSLGDVRALLFNVNKDLAVVSHATLLSGSCSRQASRMASETWSQSLSG</sequence>
<name>A0A3Q7HYH6_SOLLC</name>
<dbReference type="Proteomes" id="UP000004994">
    <property type="component" value="Chromosome 9"/>
</dbReference>
<keyword evidence="2" id="KW-1185">Reference proteome</keyword>
<accession>A0A3Q7HYH6</accession>
<dbReference type="AlphaFoldDB" id="A0A3Q7HYH6"/>
<dbReference type="InParanoid" id="A0A3Q7HYH6"/>
<protein>
    <submittedName>
        <fullName evidence="1">Uncharacterized protein</fullName>
    </submittedName>
</protein>
<dbReference type="Gramene" id="Solyc09g008290.3.1">
    <property type="protein sequence ID" value="Solyc09g008290.3.1"/>
    <property type="gene ID" value="Solyc09g008290.3"/>
</dbReference>